<comment type="caution">
    <text evidence="1">The sequence shown here is derived from an EMBL/GenBank/DDBJ whole genome shotgun (WGS) entry which is preliminary data.</text>
</comment>
<gene>
    <name evidence="1" type="ORF">Scani_18290</name>
</gene>
<evidence type="ECO:0000313" key="2">
    <source>
        <dbReference type="Proteomes" id="UP000435837"/>
    </source>
</evidence>
<dbReference type="Proteomes" id="UP000435837">
    <property type="component" value="Unassembled WGS sequence"/>
</dbReference>
<proteinExistence type="predicted"/>
<protein>
    <submittedName>
        <fullName evidence="1">Uncharacterized protein</fullName>
    </submittedName>
</protein>
<reference evidence="1 2" key="1">
    <citation type="submission" date="2019-12" db="EMBL/GenBank/DDBJ databases">
        <title>Whole genome shotgun sequence of Streptomyces caniferus NBRC 15389.</title>
        <authorList>
            <person name="Ichikawa N."/>
            <person name="Kimura A."/>
            <person name="Kitahashi Y."/>
            <person name="Komaki H."/>
            <person name="Tamura T."/>
        </authorList>
    </citation>
    <scope>NUCLEOTIDE SEQUENCE [LARGE SCALE GENOMIC DNA]</scope>
    <source>
        <strain evidence="1 2">NBRC 15389</strain>
    </source>
</reference>
<organism evidence="1 2">
    <name type="scientific">Streptomyces caniferus</name>
    <dbReference type="NCBI Taxonomy" id="285557"/>
    <lineage>
        <taxon>Bacteria</taxon>
        <taxon>Bacillati</taxon>
        <taxon>Actinomycetota</taxon>
        <taxon>Actinomycetes</taxon>
        <taxon>Kitasatosporales</taxon>
        <taxon>Streptomycetaceae</taxon>
        <taxon>Streptomyces</taxon>
    </lineage>
</organism>
<dbReference type="AlphaFoldDB" id="A0A640S515"/>
<evidence type="ECO:0000313" key="1">
    <source>
        <dbReference type="EMBL" id="GFE05561.1"/>
    </source>
</evidence>
<name>A0A640S515_9ACTN</name>
<accession>A0A640S515</accession>
<dbReference type="EMBL" id="BLIN01000003">
    <property type="protein sequence ID" value="GFE05561.1"/>
    <property type="molecule type" value="Genomic_DNA"/>
</dbReference>
<sequence>MGGTKRRPYGSTAKTRQRVLAALGVVKVGTAGQIRRLMCLGTAGAQTVRNGCLDLGVTAWWSRSVRPAAPTRTATWSPRGCGT</sequence>